<name>A0ACB7ZJP7_9ERIC</name>
<accession>A0ACB7ZJP7</accession>
<sequence>MLQEVRVCHTWTMSTKGKRRKAASMPACSRRAAAFVATRLASVVWTFCVAIAPSVSPQKGLLWKYVDARKKFEKGASLGLQSTFTEWIEKCDIAIAAGGEENLGGEEQPAGRVDTVHLVDRSKDDYLALNYRTALNTGDMKSMQKIEDLMAILYEFVRRGRRRNCIYTWSGHEGIEVLRY</sequence>
<dbReference type="Proteomes" id="UP000828048">
    <property type="component" value="Chromosome 9"/>
</dbReference>
<gene>
    <name evidence="1" type="ORF">Vadar_011791</name>
</gene>
<comment type="caution">
    <text evidence="1">The sequence shown here is derived from an EMBL/GenBank/DDBJ whole genome shotgun (WGS) entry which is preliminary data.</text>
</comment>
<evidence type="ECO:0000313" key="2">
    <source>
        <dbReference type="Proteomes" id="UP000828048"/>
    </source>
</evidence>
<keyword evidence="2" id="KW-1185">Reference proteome</keyword>
<reference evidence="1 2" key="1">
    <citation type="journal article" date="2021" name="Hortic Res">
        <title>High-quality reference genome and annotation aids understanding of berry development for evergreen blueberry (Vaccinium darrowii).</title>
        <authorList>
            <person name="Yu J."/>
            <person name="Hulse-Kemp A.M."/>
            <person name="Babiker E."/>
            <person name="Staton M."/>
        </authorList>
    </citation>
    <scope>NUCLEOTIDE SEQUENCE [LARGE SCALE GENOMIC DNA]</scope>
    <source>
        <strain evidence="2">cv. NJ 8807/NJ 8810</strain>
        <tissue evidence="1">Young leaf</tissue>
    </source>
</reference>
<proteinExistence type="predicted"/>
<evidence type="ECO:0000313" key="1">
    <source>
        <dbReference type="EMBL" id="KAH7865830.1"/>
    </source>
</evidence>
<organism evidence="1 2">
    <name type="scientific">Vaccinium darrowii</name>
    <dbReference type="NCBI Taxonomy" id="229202"/>
    <lineage>
        <taxon>Eukaryota</taxon>
        <taxon>Viridiplantae</taxon>
        <taxon>Streptophyta</taxon>
        <taxon>Embryophyta</taxon>
        <taxon>Tracheophyta</taxon>
        <taxon>Spermatophyta</taxon>
        <taxon>Magnoliopsida</taxon>
        <taxon>eudicotyledons</taxon>
        <taxon>Gunneridae</taxon>
        <taxon>Pentapetalae</taxon>
        <taxon>asterids</taxon>
        <taxon>Ericales</taxon>
        <taxon>Ericaceae</taxon>
        <taxon>Vaccinioideae</taxon>
        <taxon>Vaccinieae</taxon>
        <taxon>Vaccinium</taxon>
    </lineage>
</organism>
<protein>
    <submittedName>
        <fullName evidence="1">Uncharacterized protein</fullName>
    </submittedName>
</protein>
<dbReference type="EMBL" id="CM037159">
    <property type="protein sequence ID" value="KAH7865830.1"/>
    <property type="molecule type" value="Genomic_DNA"/>
</dbReference>